<keyword evidence="3" id="KW-1185">Reference proteome</keyword>
<accession>A0ABT4X5V4</accession>
<organism evidence="2 3">
    <name type="scientific">Bacillus changyiensis</name>
    <dbReference type="NCBI Taxonomy" id="3004103"/>
    <lineage>
        <taxon>Bacteria</taxon>
        <taxon>Bacillati</taxon>
        <taxon>Bacillota</taxon>
        <taxon>Bacilli</taxon>
        <taxon>Bacillales</taxon>
        <taxon>Bacillaceae</taxon>
        <taxon>Bacillus</taxon>
    </lineage>
</organism>
<dbReference type="PANTHER" id="PTHR18964">
    <property type="entry name" value="ROK (REPRESSOR, ORF, KINASE) FAMILY"/>
    <property type="match status" value="1"/>
</dbReference>
<evidence type="ECO:0000313" key="3">
    <source>
        <dbReference type="Proteomes" id="UP001211894"/>
    </source>
</evidence>
<evidence type="ECO:0000313" key="2">
    <source>
        <dbReference type="EMBL" id="MDA7027679.1"/>
    </source>
</evidence>
<dbReference type="InterPro" id="IPR043129">
    <property type="entry name" value="ATPase_NBD"/>
</dbReference>
<dbReference type="SUPFAM" id="SSF53067">
    <property type="entry name" value="Actin-like ATPase domain"/>
    <property type="match status" value="1"/>
</dbReference>
<reference evidence="2 3" key="1">
    <citation type="submission" date="2023-01" db="EMBL/GenBank/DDBJ databases">
        <title>Bacillus changyiensis sp. nov., isolated from a coastal deposit.</title>
        <authorList>
            <person name="Xiao G."/>
            <person name="Lai Q."/>
            <person name="Hu Z."/>
            <person name="Shao Z."/>
        </authorList>
    </citation>
    <scope>NUCLEOTIDE SEQUENCE [LARGE SCALE GENOMIC DNA]</scope>
    <source>
        <strain evidence="2 3">CLL-7-23</strain>
    </source>
</reference>
<dbReference type="InterPro" id="IPR000600">
    <property type="entry name" value="ROK"/>
</dbReference>
<dbReference type="Gene3D" id="3.30.420.40">
    <property type="match status" value="2"/>
</dbReference>
<gene>
    <name evidence="2" type="ORF">PJ311_13915</name>
</gene>
<proteinExistence type="inferred from homology"/>
<name>A0ABT4X5V4_9BACI</name>
<protein>
    <submittedName>
        <fullName evidence="2">ROK family protein</fullName>
    </submittedName>
</protein>
<dbReference type="EMBL" id="JAQKAB010000009">
    <property type="protein sequence ID" value="MDA7027679.1"/>
    <property type="molecule type" value="Genomic_DNA"/>
</dbReference>
<dbReference type="Proteomes" id="UP001211894">
    <property type="component" value="Unassembled WGS sequence"/>
</dbReference>
<comment type="similarity">
    <text evidence="1">Belongs to the ROK (NagC/XylR) family.</text>
</comment>
<dbReference type="Pfam" id="PF00480">
    <property type="entry name" value="ROK"/>
    <property type="match status" value="1"/>
</dbReference>
<dbReference type="PANTHER" id="PTHR18964:SF165">
    <property type="entry name" value="BETA-GLUCOSIDE KINASE"/>
    <property type="match status" value="1"/>
</dbReference>
<comment type="caution">
    <text evidence="2">The sequence shown here is derived from an EMBL/GenBank/DDBJ whole genome shotgun (WGS) entry which is preliminary data.</text>
</comment>
<dbReference type="RefSeq" id="WP_271341502.1">
    <property type="nucleotide sequence ID" value="NZ_JAQKAB010000009.1"/>
</dbReference>
<evidence type="ECO:0000256" key="1">
    <source>
        <dbReference type="ARBA" id="ARBA00006479"/>
    </source>
</evidence>
<sequence>MTYAVIDLGGTSIKYSIMDENGTMLHSGSTPTPVQGSGETFSALRTIVQTYQTEYDIQGIALSIPGAVDCKTGYVYFAGAVKDIEHHSVKEELSDLKLPIELDNDANCAAAAEKWKGNARGCQNFVCLTVGTGIGGGIFINGEMVRGRNGLAGEFGLMTLQFDDQLHTVVDRYSFSNLASARSLTENFYDQTKQRVNGIELFELAAQGDADAQTAIESFYNALAVGAVNIIHALAPEKILIGGGVSAQTSVIDEVVQRVRQIWPEAVQTTEIDRCFFENEAGKVGALCHYIKQQQTEDDQD</sequence>